<proteinExistence type="inferred from homology"/>
<dbReference type="GO" id="GO:0034011">
    <property type="term" value="F:L-cysteate sulfo-lyase activity"/>
    <property type="evidence" value="ECO:0007669"/>
    <property type="project" value="UniProtKB-EC"/>
</dbReference>
<keyword evidence="10" id="KW-1185">Reference proteome</keyword>
<dbReference type="Pfam" id="PF00291">
    <property type="entry name" value="PALP"/>
    <property type="match status" value="1"/>
</dbReference>
<dbReference type="GO" id="GO:0019148">
    <property type="term" value="F:D-cysteine desulfhydrase activity"/>
    <property type="evidence" value="ECO:0007669"/>
    <property type="project" value="TreeGrafter"/>
</dbReference>
<dbReference type="PANTHER" id="PTHR43780">
    <property type="entry name" value="1-AMINOCYCLOPROPANE-1-CARBOXYLATE DEAMINASE-RELATED"/>
    <property type="match status" value="1"/>
</dbReference>
<evidence type="ECO:0000256" key="1">
    <source>
        <dbReference type="ARBA" id="ARBA00001933"/>
    </source>
</evidence>
<dbReference type="AlphaFoldDB" id="A0A6M1U634"/>
<dbReference type="NCBIfam" id="TIGR01275">
    <property type="entry name" value="ACC_deam_rel"/>
    <property type="match status" value="1"/>
</dbReference>
<dbReference type="InterPro" id="IPR001926">
    <property type="entry name" value="TrpB-like_PALP"/>
</dbReference>
<feature type="modified residue" description="N6-(pyridoxal phosphate)lysine" evidence="7">
    <location>
        <position position="48"/>
    </location>
</feature>
<dbReference type="SUPFAM" id="SSF53686">
    <property type="entry name" value="Tryptophan synthase beta subunit-like PLP-dependent enzymes"/>
    <property type="match status" value="1"/>
</dbReference>
<evidence type="ECO:0000313" key="9">
    <source>
        <dbReference type="EMBL" id="NGQ93274.1"/>
    </source>
</evidence>
<evidence type="ECO:0000256" key="3">
    <source>
        <dbReference type="ARBA" id="ARBA00022898"/>
    </source>
</evidence>
<dbReference type="InterPro" id="IPR036052">
    <property type="entry name" value="TrpB-like_PALP_sf"/>
</dbReference>
<evidence type="ECO:0000313" key="10">
    <source>
        <dbReference type="Proteomes" id="UP000474758"/>
    </source>
</evidence>
<evidence type="ECO:0000256" key="5">
    <source>
        <dbReference type="ARBA" id="ARBA00066825"/>
    </source>
</evidence>
<dbReference type="NCBIfam" id="NF003031">
    <property type="entry name" value="PRK03910.1-4"/>
    <property type="match status" value="1"/>
</dbReference>
<reference evidence="9 10" key="1">
    <citation type="submission" date="2020-02" db="EMBL/GenBank/DDBJ databases">
        <title>Rhodobacter translucens sp. nov., a novel bacterium isolated from activated sludge.</title>
        <authorList>
            <person name="Liu J."/>
        </authorList>
    </citation>
    <scope>NUCLEOTIDE SEQUENCE [LARGE SCALE GENOMIC DNA]</scope>
    <source>
        <strain evidence="9 10">HX-7-19</strain>
    </source>
</reference>
<accession>A0A6M1U634</accession>
<dbReference type="EC" id="4.4.1.25" evidence="5"/>
<dbReference type="RefSeq" id="WP_165054154.1">
    <property type="nucleotide sequence ID" value="NZ_JAALFE010000040.1"/>
</dbReference>
<comment type="cofactor">
    <cofactor evidence="1">
        <name>pyridoxal 5'-phosphate</name>
        <dbReference type="ChEBI" id="CHEBI:597326"/>
    </cofactor>
</comment>
<dbReference type="EMBL" id="JAALFE010000040">
    <property type="protein sequence ID" value="NGQ93274.1"/>
    <property type="molecule type" value="Genomic_DNA"/>
</dbReference>
<evidence type="ECO:0000256" key="4">
    <source>
        <dbReference type="ARBA" id="ARBA00023239"/>
    </source>
</evidence>
<dbReference type="PIRSF" id="PIRSF006278">
    <property type="entry name" value="ACCD_DCysDesulf"/>
    <property type="match status" value="1"/>
</dbReference>
<gene>
    <name evidence="9" type="ORF">G5V65_20515</name>
</gene>
<dbReference type="Proteomes" id="UP000474758">
    <property type="component" value="Unassembled WGS sequence"/>
</dbReference>
<dbReference type="InterPro" id="IPR005966">
    <property type="entry name" value="D-Cys_desShydrase"/>
</dbReference>
<protein>
    <recommendedName>
        <fullName evidence="6">L-cysteate sulfo-lyase</fullName>
        <ecNumber evidence="5">4.4.1.25</ecNumber>
    </recommendedName>
</protein>
<dbReference type="Gene3D" id="3.40.50.1100">
    <property type="match status" value="2"/>
</dbReference>
<evidence type="ECO:0000256" key="6">
    <source>
        <dbReference type="ARBA" id="ARBA00068519"/>
    </source>
</evidence>
<dbReference type="InterPro" id="IPR027278">
    <property type="entry name" value="ACCD_DCysDesulf"/>
</dbReference>
<organism evidence="9 10">
    <name type="scientific">Paragemmobacter kunshanensis</name>
    <dbReference type="NCBI Taxonomy" id="2583234"/>
    <lineage>
        <taxon>Bacteria</taxon>
        <taxon>Pseudomonadati</taxon>
        <taxon>Pseudomonadota</taxon>
        <taxon>Alphaproteobacteria</taxon>
        <taxon>Rhodobacterales</taxon>
        <taxon>Paracoccaceae</taxon>
        <taxon>Paragemmobacter</taxon>
    </lineage>
</organism>
<keyword evidence="4 9" id="KW-0456">Lyase</keyword>
<comment type="similarity">
    <text evidence="2">Belongs to the ACC deaminase/D-cysteine desulfhydrase family.</text>
</comment>
<evidence type="ECO:0000259" key="8">
    <source>
        <dbReference type="Pfam" id="PF00291"/>
    </source>
</evidence>
<dbReference type="PANTHER" id="PTHR43780:SF2">
    <property type="entry name" value="1-AMINOCYCLOPROPANE-1-CARBOXYLATE DEAMINASE-RELATED"/>
    <property type="match status" value="1"/>
</dbReference>
<evidence type="ECO:0000256" key="2">
    <source>
        <dbReference type="ARBA" id="ARBA00008639"/>
    </source>
</evidence>
<comment type="caution">
    <text evidence="9">The sequence shown here is derived from an EMBL/GenBank/DDBJ whole genome shotgun (WGS) entry which is preliminary data.</text>
</comment>
<evidence type="ECO:0000256" key="7">
    <source>
        <dbReference type="PIRSR" id="PIRSR006278-2"/>
    </source>
</evidence>
<dbReference type="FunFam" id="3.40.50.1100:FF:000017">
    <property type="entry name" value="D-cysteine desulfhydrase"/>
    <property type="match status" value="1"/>
</dbReference>
<name>A0A6M1U634_9RHOB</name>
<sequence>MHLSRFPRLHLAHLPTALEPMERLSRELGVELWIKRDDCTGMSTGGNKTRKLEFLMAEALEQGADMVMTQGATQTNHGRQTAAFAARLGLKCHLLLEDRTGYNNPNYNQNGNVLLDHLHGATTEKFPAGHDMPGEMERAAERKRAEGHKVYVIPGGGSNPTGALGYVNCAMELVGQANDRNLKIDRVVHATGSSGTQAGLVTGMCAMNAQIPVLGIGTRAPREKQEQMVYDLACRTAEKLGCPGVVKREDVVANTDYVGEGYGLPTKAGIEAIRMFAELEGILLDPVYSAKGASGLIDLTRKGAFKGERVVFVHTGGSVALFGYDFAFDHANRWVNL</sequence>
<keyword evidence="3 7" id="KW-0663">Pyridoxal phosphate</keyword>
<feature type="domain" description="Tryptophan synthase beta chain-like PALP" evidence="8">
    <location>
        <begin position="12"/>
        <end position="316"/>
    </location>
</feature>